<organism evidence="1 2">
    <name type="scientific">Thermoproteus uzoniensis (strain 768-20)</name>
    <dbReference type="NCBI Taxonomy" id="999630"/>
    <lineage>
        <taxon>Archaea</taxon>
        <taxon>Thermoproteota</taxon>
        <taxon>Thermoprotei</taxon>
        <taxon>Thermoproteales</taxon>
        <taxon>Thermoproteaceae</taxon>
        <taxon>Thermoproteus</taxon>
    </lineage>
</organism>
<dbReference type="STRING" id="999630.TUZN_1032"/>
<evidence type="ECO:0000313" key="1">
    <source>
        <dbReference type="EMBL" id="AEA12513.1"/>
    </source>
</evidence>
<dbReference type="InterPro" id="IPR036868">
    <property type="entry name" value="TusA-like_sf"/>
</dbReference>
<dbReference type="eggNOG" id="arCOG07052">
    <property type="taxonomic scope" value="Archaea"/>
</dbReference>
<dbReference type="RefSeq" id="WP_013679849.1">
    <property type="nucleotide sequence ID" value="NC_015315.1"/>
</dbReference>
<keyword evidence="2" id="KW-1185">Reference proteome</keyword>
<sequence length="80" mass="9001">MKIVATYRFSRDDSCHKLGLRHPAYLVMEKMKELGPGQALEVVTDDYDWALTIEMIAKGANYGVERGEAGGLQRIVVYKP</sequence>
<dbReference type="GeneID" id="10360562"/>
<proteinExistence type="predicted"/>
<evidence type="ECO:0000313" key="2">
    <source>
        <dbReference type="Proteomes" id="UP000008138"/>
    </source>
</evidence>
<protein>
    <submittedName>
        <fullName evidence="1">Uncharacterized protein</fullName>
    </submittedName>
</protein>
<dbReference type="EMBL" id="CP002590">
    <property type="protein sequence ID" value="AEA12513.1"/>
    <property type="molecule type" value="Genomic_DNA"/>
</dbReference>
<dbReference type="OrthoDB" id="26852at2157"/>
<dbReference type="AlphaFoldDB" id="F2L6B7"/>
<reference evidence="1 2" key="1">
    <citation type="journal article" date="2011" name="J. Bacteriol.">
        <title>Complete genome sequence of the thermoacidophilic crenarchaeon Thermoproteus uzoniensis 768-20.</title>
        <authorList>
            <person name="Mardanov A.V."/>
            <person name="Gumerov V.M."/>
            <person name="Beletsky A.V."/>
            <person name="Prokofeva M.I."/>
            <person name="Bonch-Osmolovskaya E.A."/>
            <person name="Ravin N.V."/>
            <person name="Skryabin K.G."/>
        </authorList>
    </citation>
    <scope>NUCLEOTIDE SEQUENCE [LARGE SCALE GENOMIC DNA]</scope>
    <source>
        <strain evidence="1 2">768-20</strain>
    </source>
</reference>
<dbReference type="Proteomes" id="UP000008138">
    <property type="component" value="Chromosome"/>
</dbReference>
<dbReference type="HOGENOM" id="CLU_2613775_0_0_2"/>
<dbReference type="SUPFAM" id="SSF64307">
    <property type="entry name" value="SirA-like"/>
    <property type="match status" value="1"/>
</dbReference>
<accession>F2L6B7</accession>
<gene>
    <name evidence="1" type="ordered locus">TUZN_1032</name>
</gene>
<name>F2L6B7_THEU7</name>
<reference key="2">
    <citation type="submission" date="2011-03" db="EMBL/GenBank/DDBJ databases">
        <title>Complete genome sequence of the thermoacidophilic crenarchaeon Thermoproteus uzoniensis 768-20.</title>
        <authorList>
            <person name="Mardanov A.V."/>
            <person name="Gumerov V.M."/>
            <person name="Beletsky A.V."/>
            <person name="Prokofeva M.I."/>
            <person name="Bonch-Osmolovskaya E.A."/>
            <person name="Ravin N.V."/>
            <person name="Skryabin K.G."/>
        </authorList>
    </citation>
    <scope>NUCLEOTIDE SEQUENCE</scope>
    <source>
        <strain>768-20</strain>
    </source>
</reference>
<dbReference type="KEGG" id="tuz:TUZN_1032"/>